<feature type="transmembrane region" description="Helical" evidence="1">
    <location>
        <begin position="143"/>
        <end position="167"/>
    </location>
</feature>
<feature type="transmembrane region" description="Helical" evidence="1">
    <location>
        <begin position="26"/>
        <end position="46"/>
    </location>
</feature>
<dbReference type="InterPro" id="IPR009936">
    <property type="entry name" value="DUF1468"/>
</dbReference>
<feature type="transmembrane region" description="Helical" evidence="1">
    <location>
        <begin position="107"/>
        <end position="131"/>
    </location>
</feature>
<proteinExistence type="predicted"/>
<evidence type="ECO:0000313" key="4">
    <source>
        <dbReference type="Proteomes" id="UP000241085"/>
    </source>
</evidence>
<sequence>MSTSAPPVAPGTDAARADRGRLVGELIFAVLAVALGIFVFVGAFSIRAPGAGSQVGPRVFPFLVSGILTFSAVMVLIDVLRGRLGPQEEGEDIDSSAKTDWVTLGKLVAFVIAHIVLVDLIGWALAAAVLFGGVAWSLGAKKWWVAILVGLALGLVVQIVFGGLLGLSLPLGPLLGWLQPLLDAIGG</sequence>
<dbReference type="AlphaFoldDB" id="A0A2T4US19"/>
<feature type="domain" description="DUF1468" evidence="2">
    <location>
        <begin position="27"/>
        <end position="170"/>
    </location>
</feature>
<comment type="caution">
    <text evidence="3">The sequence shown here is derived from an EMBL/GenBank/DDBJ whole genome shotgun (WGS) entry which is preliminary data.</text>
</comment>
<evidence type="ECO:0000313" key="3">
    <source>
        <dbReference type="EMBL" id="PTL72296.1"/>
    </source>
</evidence>
<protein>
    <submittedName>
        <fullName evidence="3">Tripartite tricarboxylate transporter TctB family protein</fullName>
    </submittedName>
</protein>
<evidence type="ECO:0000256" key="1">
    <source>
        <dbReference type="SAM" id="Phobius"/>
    </source>
</evidence>
<organism evidence="3 4">
    <name type="scientific">Rathayibacter caricis DSM 15933</name>
    <dbReference type="NCBI Taxonomy" id="1328867"/>
    <lineage>
        <taxon>Bacteria</taxon>
        <taxon>Bacillati</taxon>
        <taxon>Actinomycetota</taxon>
        <taxon>Actinomycetes</taxon>
        <taxon>Micrococcales</taxon>
        <taxon>Microbacteriaceae</taxon>
        <taxon>Rathayibacter</taxon>
    </lineage>
</organism>
<accession>A0A2T4US19</accession>
<dbReference type="EMBL" id="PZPL01000001">
    <property type="protein sequence ID" value="PTL72296.1"/>
    <property type="molecule type" value="Genomic_DNA"/>
</dbReference>
<reference evidence="3 4" key="1">
    <citation type="submission" date="2018-03" db="EMBL/GenBank/DDBJ databases">
        <title>Bacteriophage NCPPB3778 and a type I-E CRISPR drive the evolution of the US Biological Select Agent, Rathayibacter toxicus.</title>
        <authorList>
            <person name="Davis E.W.II."/>
            <person name="Tabima J.F."/>
            <person name="Weisberg A.J."/>
            <person name="Dantas Lopes L."/>
            <person name="Wiseman M.S."/>
            <person name="Wiseman M.S."/>
            <person name="Pupko T."/>
            <person name="Belcher M.S."/>
            <person name="Sechler A.J."/>
            <person name="Tancos M.A."/>
            <person name="Schroeder B.K."/>
            <person name="Murray T.D."/>
            <person name="Luster D.G."/>
            <person name="Schneider W.L."/>
            <person name="Rogers E."/>
            <person name="Andreote F.D."/>
            <person name="Grunwald N.J."/>
            <person name="Putnam M.L."/>
            <person name="Chang J.H."/>
        </authorList>
    </citation>
    <scope>NUCLEOTIDE SEQUENCE [LARGE SCALE GENOMIC DNA]</scope>
    <source>
        <strain evidence="3 4">DSM 15933</strain>
    </source>
</reference>
<dbReference type="Proteomes" id="UP000241085">
    <property type="component" value="Unassembled WGS sequence"/>
</dbReference>
<keyword evidence="1" id="KW-1133">Transmembrane helix</keyword>
<gene>
    <name evidence="3" type="ORF">C1I63_05175</name>
</gene>
<evidence type="ECO:0000259" key="2">
    <source>
        <dbReference type="Pfam" id="PF07331"/>
    </source>
</evidence>
<dbReference type="Pfam" id="PF07331">
    <property type="entry name" value="TctB"/>
    <property type="match status" value="1"/>
</dbReference>
<name>A0A2T4US19_9MICO</name>
<feature type="transmembrane region" description="Helical" evidence="1">
    <location>
        <begin position="58"/>
        <end position="77"/>
    </location>
</feature>
<keyword evidence="4" id="KW-1185">Reference proteome</keyword>
<keyword evidence="1" id="KW-0812">Transmembrane</keyword>
<keyword evidence="1" id="KW-0472">Membrane</keyword>